<gene>
    <name evidence="1" type="ORF">SDC9_202423</name>
</gene>
<dbReference type="EMBL" id="VSSQ01123287">
    <property type="protein sequence ID" value="MPN54746.1"/>
    <property type="molecule type" value="Genomic_DNA"/>
</dbReference>
<sequence length="81" mass="9704">MRKLHLESHFAKNIGIPFSGKFKWCFLEIPDIGEFFFLAFPFVDFEYLFSLQLKNPVQNFGPNDIMQVCNIFKLKFFEQFL</sequence>
<organism evidence="1">
    <name type="scientific">bioreactor metagenome</name>
    <dbReference type="NCBI Taxonomy" id="1076179"/>
    <lineage>
        <taxon>unclassified sequences</taxon>
        <taxon>metagenomes</taxon>
        <taxon>ecological metagenomes</taxon>
    </lineage>
</organism>
<evidence type="ECO:0000313" key="1">
    <source>
        <dbReference type="EMBL" id="MPN54746.1"/>
    </source>
</evidence>
<reference evidence="1" key="1">
    <citation type="submission" date="2019-08" db="EMBL/GenBank/DDBJ databases">
        <authorList>
            <person name="Kucharzyk K."/>
            <person name="Murdoch R.W."/>
            <person name="Higgins S."/>
            <person name="Loffler F."/>
        </authorList>
    </citation>
    <scope>NUCLEOTIDE SEQUENCE</scope>
</reference>
<protein>
    <submittedName>
        <fullName evidence="1">Uncharacterized protein</fullName>
    </submittedName>
</protein>
<comment type="caution">
    <text evidence="1">The sequence shown here is derived from an EMBL/GenBank/DDBJ whole genome shotgun (WGS) entry which is preliminary data.</text>
</comment>
<name>A0A645IUA9_9ZZZZ</name>
<accession>A0A645IUA9</accession>
<proteinExistence type="predicted"/>
<dbReference type="AlphaFoldDB" id="A0A645IUA9"/>